<dbReference type="Gene3D" id="1.10.150.780">
    <property type="entry name" value="Vps16, C-terminal region"/>
    <property type="match status" value="1"/>
</dbReference>
<feature type="region of interest" description="Disordered" evidence="2">
    <location>
        <begin position="548"/>
        <end position="570"/>
    </location>
</feature>
<evidence type="ECO:0000256" key="2">
    <source>
        <dbReference type="SAM" id="MobiDB-lite"/>
    </source>
</evidence>
<dbReference type="InterPro" id="IPR006926">
    <property type="entry name" value="Vps16_N"/>
</dbReference>
<comment type="similarity">
    <text evidence="1">Belongs to the VPS16 family.</text>
</comment>
<organism evidence="5 6">
    <name type="scientific">Durusdinium trenchii</name>
    <dbReference type="NCBI Taxonomy" id="1381693"/>
    <lineage>
        <taxon>Eukaryota</taxon>
        <taxon>Sar</taxon>
        <taxon>Alveolata</taxon>
        <taxon>Dinophyceae</taxon>
        <taxon>Suessiales</taxon>
        <taxon>Symbiodiniaceae</taxon>
        <taxon>Durusdinium</taxon>
    </lineage>
</organism>
<feature type="region of interest" description="Disordered" evidence="2">
    <location>
        <begin position="586"/>
        <end position="626"/>
    </location>
</feature>
<keyword evidence="6" id="KW-1185">Reference proteome</keyword>
<protein>
    <submittedName>
        <fullName evidence="5">Protein VACUOLELESS1 (Vacuolar protein sorting-associated protein 16 homolog)</fullName>
    </submittedName>
</protein>
<dbReference type="Proteomes" id="UP001642464">
    <property type="component" value="Unassembled WGS sequence"/>
</dbReference>
<evidence type="ECO:0000313" key="6">
    <source>
        <dbReference type="Proteomes" id="UP001642464"/>
    </source>
</evidence>
<proteinExistence type="inferred from homology"/>
<reference evidence="5 6" key="1">
    <citation type="submission" date="2024-02" db="EMBL/GenBank/DDBJ databases">
        <authorList>
            <person name="Chen Y."/>
            <person name="Shah S."/>
            <person name="Dougan E. K."/>
            <person name="Thang M."/>
            <person name="Chan C."/>
        </authorList>
    </citation>
    <scope>NUCLEOTIDE SEQUENCE [LARGE SCALE GENOMIC DNA]</scope>
</reference>
<feature type="domain" description="Vps16 N-terminal" evidence="4">
    <location>
        <begin position="269"/>
        <end position="460"/>
    </location>
</feature>
<comment type="caution">
    <text evidence="5">The sequence shown here is derived from an EMBL/GenBank/DDBJ whole genome shotgun (WGS) entry which is preliminary data.</text>
</comment>
<dbReference type="Pfam" id="PF04840">
    <property type="entry name" value="Vps16_C"/>
    <property type="match status" value="1"/>
</dbReference>
<evidence type="ECO:0000259" key="4">
    <source>
        <dbReference type="Pfam" id="PF04841"/>
    </source>
</evidence>
<evidence type="ECO:0000256" key="1">
    <source>
        <dbReference type="ARBA" id="ARBA00009250"/>
    </source>
</evidence>
<evidence type="ECO:0000259" key="3">
    <source>
        <dbReference type="Pfam" id="PF04840"/>
    </source>
</evidence>
<evidence type="ECO:0000313" key="5">
    <source>
        <dbReference type="EMBL" id="CAK9004799.1"/>
    </source>
</evidence>
<sequence>MSQWQGLGEVSYRKWAVYDMEWALSSQDLDDALTACAGFGGPMAVVPNKGLGGDLASFEASGFAARKDAGRIYSMCGRQLGTFPLEGKPIARGGLGWLDFANGDGAELLLVVYVSGAVHAVTVCGEAPAMQRAPGRSKRKVDPFEAPGLSPRLFSLSLETSEQDGIVVHACVFGDGVVAVLQSGRVCVVFAAQGVVHVLNEGNPMSEGGLRDKKVTDMAVVLDRSEALRDADRLRTVVVVVATSDARVFAVRHKSCEEVKLGAAATDKGDPARVLKIAASSNGRFVAFFDQKGCLTVMNSTFSKAFLEFDTKAGVPPVQMCWCGLDAVVMQWNQLGLLMVGPYGDWIKYTYTEPVILAQEIDALRILSGSQLEILQRVPPSTEAISRIGSFAPAAILCDAVDAMENRDAKADQGFRAIKEEGTLVEAVKDCIKSARAEFDVARQQQLLRAASVGKTFADRDSDRHECAKEFVLASNALRVLNVVRHASVGLPLTIQQFELMTPARLAVRLGARRHHLLALKICAYLGLPQRTTQSVLTEWATSKLMGELPPLDRQPNEAAQAAGAAGPGDPFTSAALGSAAVQVPVTPTSSEAIPRKTFSSPIPSLRTSTPPSHWARPEATASSTFDQEGKAAMAAAAYQEELELNERERQLFEVLQAKLAPARGIRYARLSQIAQQAGKLHCASLFAHTEPQSVKRTVRLLSLGEKSEALADAVGSNDANLVLFAVLCLWPKATSPLNRQQVGRPLAPPSPAAGMDIEHQIRLKNEFLALVAAHPRARDALIAYCKAAQDGAMLKDLFQFSGSSRYLAKRMIMEAYAAPQRSEDVASPGITTSFSPGGSTSPLRNAVDGTDAADSVALDRRIEHLGVAVELFRRDRNGGSFYAQACNEQLRLLRRQRELESLTGRSCFVGHTLVKTVFNCLLLRLDKKAQDVRTEFMLPDLTFCVIQVQAFAKLRDWERLRELAAQKRLPVSFLVFVEACLEADHLEEARFYALQVKEDKEKLQAFIKTKSWENAVNAAVDAKDVTSLQLIRNNCRDEELKTNILQQVRQLQQG</sequence>
<dbReference type="Pfam" id="PF04841">
    <property type="entry name" value="Vps16_N"/>
    <property type="match status" value="1"/>
</dbReference>
<dbReference type="InterPro" id="IPR038132">
    <property type="entry name" value="Vps16_C_sf"/>
</dbReference>
<dbReference type="PANTHER" id="PTHR12811:SF0">
    <property type="entry name" value="VACUOLAR PROTEIN SORTING-ASSOCIATED PROTEIN 16 HOMOLOG"/>
    <property type="match status" value="1"/>
</dbReference>
<feature type="compositionally biased region" description="Low complexity" evidence="2">
    <location>
        <begin position="559"/>
        <end position="569"/>
    </location>
</feature>
<dbReference type="InterPro" id="IPR016534">
    <property type="entry name" value="VPS16"/>
</dbReference>
<gene>
    <name evidence="5" type="ORF">SCF082_LOCUS8331</name>
</gene>
<feature type="compositionally biased region" description="Polar residues" evidence="2">
    <location>
        <begin position="586"/>
        <end position="612"/>
    </location>
</feature>
<name>A0ABP0IT53_9DINO</name>
<dbReference type="PANTHER" id="PTHR12811">
    <property type="entry name" value="VACUOLAR PROTEIN SORTING VPS16"/>
    <property type="match status" value="1"/>
</dbReference>
<dbReference type="EMBL" id="CAXAMM010004753">
    <property type="protein sequence ID" value="CAK9004799.1"/>
    <property type="molecule type" value="Genomic_DNA"/>
</dbReference>
<dbReference type="PIRSF" id="PIRSF007949">
    <property type="entry name" value="VPS16"/>
    <property type="match status" value="1"/>
</dbReference>
<dbReference type="InterPro" id="IPR006925">
    <property type="entry name" value="Vps16_C"/>
</dbReference>
<feature type="domain" description="Vps16 C-terminal" evidence="3">
    <location>
        <begin position="860"/>
        <end position="1043"/>
    </location>
</feature>
<accession>A0ABP0IT53</accession>